<dbReference type="InterPro" id="IPR024047">
    <property type="entry name" value="MM3350-like_sf"/>
</dbReference>
<sequence>MPAKRPNRIYQLKITLRGAKPPIWRRVLVPSDLALDVLHEVIQIAMGWTDSHLHHFLANGRVYGIPDDKFGFEFDLKDEAEVKLMDLLRKEKDSMRYDYDFGDGWEHQILVEKVLPFDETQTLPLCIKGKRACPPEDCGGIWGYAQLLRTLADPSDPEHQDMLEWVGGQIDPEAFDLDDTNEALSALRPTGWPASRGPDHNADHEGTGRA</sequence>
<name>A0ABS1CKK9_9GAMM</name>
<reference evidence="3 4" key="1">
    <citation type="journal article" date="2020" name="Microorganisms">
        <title>Osmotic Adaptation and Compatible Solute Biosynthesis of Phototrophic Bacteria as Revealed from Genome Analyses.</title>
        <authorList>
            <person name="Imhoff J.F."/>
            <person name="Rahn T."/>
            <person name="Kunzel S."/>
            <person name="Keller A."/>
            <person name="Neulinger S.C."/>
        </authorList>
    </citation>
    <scope>NUCLEOTIDE SEQUENCE [LARGE SCALE GENOMIC DNA]</scope>
    <source>
        <strain evidence="3 4">DSM 6210</strain>
    </source>
</reference>
<gene>
    <name evidence="3" type="ORF">CKO31_16100</name>
</gene>
<comment type="caution">
    <text evidence="3">The sequence shown here is derived from an EMBL/GenBank/DDBJ whole genome shotgun (WGS) entry which is preliminary data.</text>
</comment>
<proteinExistence type="predicted"/>
<feature type="region of interest" description="Disordered" evidence="1">
    <location>
        <begin position="187"/>
        <end position="210"/>
    </location>
</feature>
<accession>A0ABS1CKK9</accession>
<dbReference type="Pfam" id="PF07929">
    <property type="entry name" value="PRiA4_ORF3"/>
    <property type="match status" value="1"/>
</dbReference>
<feature type="domain" description="Plasmid pRiA4b Orf3-like" evidence="2">
    <location>
        <begin position="8"/>
        <end position="178"/>
    </location>
</feature>
<dbReference type="EMBL" id="NRRV01000042">
    <property type="protein sequence ID" value="MBK1632233.1"/>
    <property type="molecule type" value="Genomic_DNA"/>
</dbReference>
<dbReference type="SUPFAM" id="SSF159941">
    <property type="entry name" value="MM3350-like"/>
    <property type="match status" value="1"/>
</dbReference>
<organism evidence="3 4">
    <name type="scientific">Thiohalocapsa halophila</name>
    <dbReference type="NCBI Taxonomy" id="69359"/>
    <lineage>
        <taxon>Bacteria</taxon>
        <taxon>Pseudomonadati</taxon>
        <taxon>Pseudomonadota</taxon>
        <taxon>Gammaproteobacteria</taxon>
        <taxon>Chromatiales</taxon>
        <taxon>Chromatiaceae</taxon>
        <taxon>Thiohalocapsa</taxon>
    </lineage>
</organism>
<dbReference type="PANTHER" id="PTHR41878:SF1">
    <property type="entry name" value="TNPR PROTEIN"/>
    <property type="match status" value="1"/>
</dbReference>
<keyword evidence="4" id="KW-1185">Reference proteome</keyword>
<evidence type="ECO:0000256" key="1">
    <source>
        <dbReference type="SAM" id="MobiDB-lite"/>
    </source>
</evidence>
<dbReference type="Proteomes" id="UP000748752">
    <property type="component" value="Unassembled WGS sequence"/>
</dbReference>
<feature type="compositionally biased region" description="Basic and acidic residues" evidence="1">
    <location>
        <begin position="197"/>
        <end position="210"/>
    </location>
</feature>
<evidence type="ECO:0000313" key="4">
    <source>
        <dbReference type="Proteomes" id="UP000748752"/>
    </source>
</evidence>
<dbReference type="InterPro" id="IPR012912">
    <property type="entry name" value="Plasmid_pRiA4b_Orf3-like"/>
</dbReference>
<evidence type="ECO:0000259" key="2">
    <source>
        <dbReference type="Pfam" id="PF07929"/>
    </source>
</evidence>
<dbReference type="PANTHER" id="PTHR41878">
    <property type="entry name" value="LEXA REPRESSOR-RELATED"/>
    <property type="match status" value="1"/>
</dbReference>
<protein>
    <recommendedName>
        <fullName evidence="2">Plasmid pRiA4b Orf3-like domain-containing protein</fullName>
    </recommendedName>
</protein>
<dbReference type="Gene3D" id="3.10.290.30">
    <property type="entry name" value="MM3350-like"/>
    <property type="match status" value="1"/>
</dbReference>
<evidence type="ECO:0000313" key="3">
    <source>
        <dbReference type="EMBL" id="MBK1632233.1"/>
    </source>
</evidence>